<accession>A0A7W7EY36</accession>
<dbReference type="PANTHER" id="PTHR33988">
    <property type="entry name" value="ENDORIBONUCLEASE MAZF-RELATED"/>
    <property type="match status" value="1"/>
</dbReference>
<comment type="caution">
    <text evidence="1">The sequence shown here is derived from an EMBL/GenBank/DDBJ whole genome shotgun (WGS) entry which is preliminary data.</text>
</comment>
<dbReference type="GO" id="GO:0004521">
    <property type="term" value="F:RNA endonuclease activity"/>
    <property type="evidence" value="ECO:0007669"/>
    <property type="project" value="TreeGrafter"/>
</dbReference>
<dbReference type="SUPFAM" id="SSF50118">
    <property type="entry name" value="Cell growth inhibitor/plasmid maintenance toxic component"/>
    <property type="match status" value="1"/>
</dbReference>
<dbReference type="AlphaFoldDB" id="A0A7W7EY36"/>
<sequence>MSPGTGMAAADLARGAILLVAGSDGGEPRPAVVVQAELFNETHATITLCPLTRSVGGEALFRVAISPQEHTGLPVECEVQVDRIVSVPRHRCVKLLGHASATRMEQVDQALRRWLAL</sequence>
<reference evidence="1 2" key="1">
    <citation type="submission" date="2020-08" db="EMBL/GenBank/DDBJ databases">
        <title>Genomic Encyclopedia of Type Strains, Phase IV (KMG-IV): sequencing the most valuable type-strain genomes for metagenomic binning, comparative biology and taxonomic classification.</title>
        <authorList>
            <person name="Goeker M."/>
        </authorList>
    </citation>
    <scope>NUCLEOTIDE SEQUENCE [LARGE SCALE GENOMIC DNA]</scope>
    <source>
        <strain evidence="1 2">DSM 15867</strain>
    </source>
</reference>
<dbReference type="GO" id="GO:0003677">
    <property type="term" value="F:DNA binding"/>
    <property type="evidence" value="ECO:0007669"/>
    <property type="project" value="InterPro"/>
</dbReference>
<keyword evidence="1" id="KW-0378">Hydrolase</keyword>
<dbReference type="EMBL" id="JACHNY010000003">
    <property type="protein sequence ID" value="MBB4617746.1"/>
    <property type="molecule type" value="Genomic_DNA"/>
</dbReference>
<dbReference type="GO" id="GO:0006402">
    <property type="term" value="P:mRNA catabolic process"/>
    <property type="evidence" value="ECO:0007669"/>
    <property type="project" value="TreeGrafter"/>
</dbReference>
<organism evidence="1 2">
    <name type="scientific">Sphingomonas abaci</name>
    <dbReference type="NCBI Taxonomy" id="237611"/>
    <lineage>
        <taxon>Bacteria</taxon>
        <taxon>Pseudomonadati</taxon>
        <taxon>Pseudomonadota</taxon>
        <taxon>Alphaproteobacteria</taxon>
        <taxon>Sphingomonadales</taxon>
        <taxon>Sphingomonadaceae</taxon>
        <taxon>Sphingomonas</taxon>
    </lineage>
</organism>
<gene>
    <name evidence="1" type="ORF">GGQ96_001874</name>
</gene>
<dbReference type="Pfam" id="PF02452">
    <property type="entry name" value="PemK_toxin"/>
    <property type="match status" value="1"/>
</dbReference>
<name>A0A7W7EY36_9SPHN</name>
<dbReference type="Gene3D" id="2.30.30.110">
    <property type="match status" value="1"/>
</dbReference>
<evidence type="ECO:0000313" key="2">
    <source>
        <dbReference type="Proteomes" id="UP000574769"/>
    </source>
</evidence>
<dbReference type="Proteomes" id="UP000574769">
    <property type="component" value="Unassembled WGS sequence"/>
</dbReference>
<protein>
    <submittedName>
        <fullName evidence="1">mRNA interferase MazF</fullName>
        <ecNumber evidence="1">3.1.-.-</ecNumber>
    </submittedName>
</protein>
<dbReference type="EC" id="3.1.-.-" evidence="1"/>
<dbReference type="InterPro" id="IPR011067">
    <property type="entry name" value="Plasmid_toxin/cell-grow_inhib"/>
</dbReference>
<proteinExistence type="predicted"/>
<keyword evidence="2" id="KW-1185">Reference proteome</keyword>
<dbReference type="GO" id="GO:0016075">
    <property type="term" value="P:rRNA catabolic process"/>
    <property type="evidence" value="ECO:0007669"/>
    <property type="project" value="TreeGrafter"/>
</dbReference>
<dbReference type="InterPro" id="IPR003477">
    <property type="entry name" value="PemK-like"/>
</dbReference>
<evidence type="ECO:0000313" key="1">
    <source>
        <dbReference type="EMBL" id="MBB4617746.1"/>
    </source>
</evidence>
<dbReference type="GO" id="GO:0016787">
    <property type="term" value="F:hydrolase activity"/>
    <property type="evidence" value="ECO:0007669"/>
    <property type="project" value="UniProtKB-KW"/>
</dbReference>
<dbReference type="RefSeq" id="WP_343058979.1">
    <property type="nucleotide sequence ID" value="NZ_JACHNY010000003.1"/>
</dbReference>